<evidence type="ECO:0000256" key="5">
    <source>
        <dbReference type="ARBA" id="ARBA00020164"/>
    </source>
</evidence>
<evidence type="ECO:0000313" key="9">
    <source>
        <dbReference type="EMBL" id="CAB4868218.1"/>
    </source>
</evidence>
<comment type="pathway">
    <text evidence="2">Polyol metabolism; (R,R)-butane-2,3-diol biosynthesis; (R,R)-butane-2,3-diol from pyruvate: step 2/3.</text>
</comment>
<dbReference type="PANTHER" id="PTHR35524">
    <property type="entry name" value="ALPHA-ACETOLACTATE DECARBOXYLASE"/>
    <property type="match status" value="1"/>
</dbReference>
<dbReference type="InterPro" id="IPR036390">
    <property type="entry name" value="WH_DNA-bd_sf"/>
</dbReference>
<protein>
    <recommendedName>
        <fullName evidence="5">Alpha-acetolactate decarboxylase</fullName>
        <ecNumber evidence="4">4.1.1.5</ecNumber>
    </recommendedName>
</protein>
<evidence type="ECO:0000256" key="7">
    <source>
        <dbReference type="ARBA" id="ARBA00023061"/>
    </source>
</evidence>
<proteinExistence type="inferred from homology"/>
<evidence type="ECO:0000256" key="6">
    <source>
        <dbReference type="ARBA" id="ARBA00022793"/>
    </source>
</evidence>
<dbReference type="GO" id="GO:0047605">
    <property type="term" value="F:acetolactate decarboxylase activity"/>
    <property type="evidence" value="ECO:0007669"/>
    <property type="project" value="UniProtKB-EC"/>
</dbReference>
<dbReference type="Pfam" id="PF03306">
    <property type="entry name" value="AAL_decarboxy"/>
    <property type="match status" value="1"/>
</dbReference>
<evidence type="ECO:0000256" key="4">
    <source>
        <dbReference type="ARBA" id="ARBA00013204"/>
    </source>
</evidence>
<name>A0A6J7DG05_9ZZZZ</name>
<reference evidence="9" key="1">
    <citation type="submission" date="2020-05" db="EMBL/GenBank/DDBJ databases">
        <authorList>
            <person name="Chiriac C."/>
            <person name="Salcher M."/>
            <person name="Ghai R."/>
            <person name="Kavagutti S V."/>
        </authorList>
    </citation>
    <scope>NUCLEOTIDE SEQUENCE</scope>
</reference>
<dbReference type="UniPathway" id="UPA00626">
    <property type="reaction ID" value="UER00678"/>
</dbReference>
<dbReference type="EMBL" id="CAFBLS010000049">
    <property type="protein sequence ID" value="CAB4868218.1"/>
    <property type="molecule type" value="Genomic_DNA"/>
</dbReference>
<dbReference type="CDD" id="cd17299">
    <property type="entry name" value="acetolactate_decarboxylase"/>
    <property type="match status" value="1"/>
</dbReference>
<dbReference type="InterPro" id="IPR005128">
    <property type="entry name" value="Acetolactate_a_deCO2ase"/>
</dbReference>
<organism evidence="9">
    <name type="scientific">freshwater metagenome</name>
    <dbReference type="NCBI Taxonomy" id="449393"/>
    <lineage>
        <taxon>unclassified sequences</taxon>
        <taxon>metagenomes</taxon>
        <taxon>ecological metagenomes</taxon>
    </lineage>
</organism>
<accession>A0A6J7DG05</accession>
<dbReference type="AlphaFoldDB" id="A0A6J7DG05"/>
<evidence type="ECO:0000256" key="3">
    <source>
        <dbReference type="ARBA" id="ARBA00007106"/>
    </source>
</evidence>
<comment type="similarity">
    <text evidence="3">Belongs to the alpha-acetolactate decarboxylase family.</text>
</comment>
<keyword evidence="7" id="KW-0005">Acetoin biosynthesis</keyword>
<gene>
    <name evidence="9" type="ORF">UFOPK3402_00558</name>
</gene>
<dbReference type="PANTHER" id="PTHR35524:SF1">
    <property type="entry name" value="ALPHA-ACETOLACTATE DECARBOXYLASE"/>
    <property type="match status" value="1"/>
</dbReference>
<comment type="catalytic activity">
    <reaction evidence="1">
        <text>(2S)-2-acetolactate + H(+) = (R)-acetoin + CO2</text>
        <dbReference type="Rhea" id="RHEA:21580"/>
        <dbReference type="ChEBI" id="CHEBI:15378"/>
        <dbReference type="ChEBI" id="CHEBI:15686"/>
        <dbReference type="ChEBI" id="CHEBI:16526"/>
        <dbReference type="ChEBI" id="CHEBI:58476"/>
        <dbReference type="EC" id="4.1.1.5"/>
    </reaction>
</comment>
<dbReference type="EC" id="4.1.1.5" evidence="4"/>
<dbReference type="Gene3D" id="3.30.1330.80">
    <property type="entry name" value="Hypothetical protein, similar to alpha- acetolactate decarboxylase, domain 2"/>
    <property type="match status" value="2"/>
</dbReference>
<evidence type="ECO:0000256" key="8">
    <source>
        <dbReference type="ARBA" id="ARBA00023239"/>
    </source>
</evidence>
<evidence type="ECO:0000256" key="2">
    <source>
        <dbReference type="ARBA" id="ARBA00005170"/>
    </source>
</evidence>
<keyword evidence="6" id="KW-0210">Decarboxylase</keyword>
<keyword evidence="8" id="KW-0456">Lyase</keyword>
<dbReference type="SUPFAM" id="SSF46785">
    <property type="entry name" value="Winged helix' DNA-binding domain"/>
    <property type="match status" value="1"/>
</dbReference>
<dbReference type="GO" id="GO:0045151">
    <property type="term" value="P:acetoin biosynthetic process"/>
    <property type="evidence" value="ECO:0007669"/>
    <property type="project" value="UniProtKB-KW"/>
</dbReference>
<evidence type="ECO:0000256" key="1">
    <source>
        <dbReference type="ARBA" id="ARBA00001784"/>
    </source>
</evidence>
<dbReference type="SUPFAM" id="SSF117856">
    <property type="entry name" value="AF0104/ALDC/Ptd012-like"/>
    <property type="match status" value="1"/>
</dbReference>
<sequence length="330" mass="35652">MSLDASLVAAATLRRATGIDPRQCQAADVTHQLQLAHVLRDGGYEGVATLEEALAGGDHGLGTVERLDGELVIVDGEPWRVDWRGVAEIMPPETRTPFVIVSTMDRPRTMRLGDVDRAGVIAAVEDLVDDPGAVVSVRLEGHFTSVTVRSVPPQNPPYRPYAEVCLSDEVRWTHQPFHGVFVGFRFPDLEPGASIPGLHLHGLDRFRTTGGHNHEMQVRDAVLSVGVSRDVVMHLPERTMTDLLETPPDLRSVQRHLLRSGPSTIEQLAAALGVPAAEARRRIDWLADRGFVGEAPAGIGEPGGEPHWQVALKVHGSKSTGAVAAILDSL</sequence>